<dbReference type="InterPro" id="IPR011249">
    <property type="entry name" value="Metalloenz_LuxS/M16"/>
</dbReference>
<dbReference type="SUPFAM" id="SSF63411">
    <property type="entry name" value="LuxS/MPP-like metallohydrolase"/>
    <property type="match status" value="1"/>
</dbReference>
<evidence type="ECO:0000313" key="2">
    <source>
        <dbReference type="EMBL" id="HIS36473.1"/>
    </source>
</evidence>
<reference evidence="2" key="1">
    <citation type="submission" date="2020-10" db="EMBL/GenBank/DDBJ databases">
        <authorList>
            <person name="Gilroy R."/>
        </authorList>
    </citation>
    <scope>NUCLEOTIDE SEQUENCE</scope>
    <source>
        <strain evidence="2">6276</strain>
    </source>
</reference>
<accession>A0A9D1EZ36</accession>
<dbReference type="Gene3D" id="3.30.830.10">
    <property type="entry name" value="Metalloenzyme, LuxS/M16 peptidase-like"/>
    <property type="match status" value="1"/>
</dbReference>
<dbReference type="AlphaFoldDB" id="A0A9D1EZ36"/>
<dbReference type="GO" id="GO:0046872">
    <property type="term" value="F:metal ion binding"/>
    <property type="evidence" value="ECO:0007669"/>
    <property type="project" value="InterPro"/>
</dbReference>
<evidence type="ECO:0000313" key="3">
    <source>
        <dbReference type="Proteomes" id="UP000823928"/>
    </source>
</evidence>
<protein>
    <submittedName>
        <fullName evidence="2">Insulinase family protein</fullName>
    </submittedName>
</protein>
<dbReference type="Proteomes" id="UP000823928">
    <property type="component" value="Unassembled WGS sequence"/>
</dbReference>
<dbReference type="EMBL" id="DVIU01000148">
    <property type="protein sequence ID" value="HIS36473.1"/>
    <property type="molecule type" value="Genomic_DNA"/>
</dbReference>
<comment type="caution">
    <text evidence="2">The sequence shown here is derived from an EMBL/GenBank/DDBJ whole genome shotgun (WGS) entry which is preliminary data.</text>
</comment>
<reference evidence="2" key="2">
    <citation type="journal article" date="2021" name="PeerJ">
        <title>Extensive microbial diversity within the chicken gut microbiome revealed by metagenomics and culture.</title>
        <authorList>
            <person name="Gilroy R."/>
            <person name="Ravi A."/>
            <person name="Getino M."/>
            <person name="Pursley I."/>
            <person name="Horton D.L."/>
            <person name="Alikhan N.F."/>
            <person name="Baker D."/>
            <person name="Gharbi K."/>
            <person name="Hall N."/>
            <person name="Watson M."/>
            <person name="Adriaenssens E.M."/>
            <person name="Foster-Nyarko E."/>
            <person name="Jarju S."/>
            <person name="Secka A."/>
            <person name="Antonio M."/>
            <person name="Oren A."/>
            <person name="Chaudhuri R.R."/>
            <person name="La Ragione R."/>
            <person name="Hildebrand F."/>
            <person name="Pallen M.J."/>
        </authorList>
    </citation>
    <scope>NUCLEOTIDE SEQUENCE</scope>
    <source>
        <strain evidence="2">6276</strain>
    </source>
</reference>
<feature type="domain" description="Peptidase M16 C-terminal" evidence="1">
    <location>
        <begin position="3"/>
        <end position="158"/>
    </location>
</feature>
<evidence type="ECO:0000259" key="1">
    <source>
        <dbReference type="Pfam" id="PF05193"/>
    </source>
</evidence>
<gene>
    <name evidence="2" type="ORF">IAC10_07570</name>
</gene>
<sequence length="223" mass="24988">INGNVDKDKTIKAFSTMFKSTDKEKFAFTPHIPDIKPLTEAKESIKEAPDTNTDWIFLGWQTAGMNNKKDFATLQVIDSLLGTGMSSRLFKNLRDQEGLAYQLGSSYSANALKGAFMVYIGTNPQTLEKSKNMLMAEINKLKTEFVGTKELEEAKDKLIGQFILSQETNLDKAATVGWFETIGAGYNFTDDYEKLINSVTESDIIEVANKYFTNNYVLSIVKK</sequence>
<dbReference type="InterPro" id="IPR050361">
    <property type="entry name" value="MPP/UQCRC_Complex"/>
</dbReference>
<proteinExistence type="predicted"/>
<dbReference type="PANTHER" id="PTHR11851:SF224">
    <property type="entry name" value="PROCESSING PROTEASE"/>
    <property type="match status" value="1"/>
</dbReference>
<feature type="non-terminal residue" evidence="2">
    <location>
        <position position="1"/>
    </location>
</feature>
<name>A0A9D1EZ36_9BACT</name>
<organism evidence="2 3">
    <name type="scientific">Candidatus Scatousia excrementigallinarum</name>
    <dbReference type="NCBI Taxonomy" id="2840935"/>
    <lineage>
        <taxon>Bacteria</taxon>
        <taxon>Candidatus Scatousia</taxon>
    </lineage>
</organism>
<dbReference type="InterPro" id="IPR007863">
    <property type="entry name" value="Peptidase_M16_C"/>
</dbReference>
<dbReference type="Pfam" id="PF05193">
    <property type="entry name" value="Peptidase_M16_C"/>
    <property type="match status" value="1"/>
</dbReference>
<dbReference type="PANTHER" id="PTHR11851">
    <property type="entry name" value="METALLOPROTEASE"/>
    <property type="match status" value="1"/>
</dbReference>